<dbReference type="PANTHER" id="PTHR31147">
    <property type="entry name" value="ACYL TRANSFERASE 4"/>
    <property type="match status" value="1"/>
</dbReference>
<evidence type="ECO:0000256" key="2">
    <source>
        <dbReference type="ARBA" id="ARBA00023315"/>
    </source>
</evidence>
<proteinExistence type="predicted"/>
<dbReference type="EMBL" id="JAEFBJ010000010">
    <property type="protein sequence ID" value="KAG7566679.1"/>
    <property type="molecule type" value="Genomic_DNA"/>
</dbReference>
<evidence type="ECO:0000313" key="4">
    <source>
        <dbReference type="Proteomes" id="UP000694251"/>
    </source>
</evidence>
<accession>A0A8T2A4V5</accession>
<keyword evidence="2" id="KW-0012">Acyltransferase</keyword>
<keyword evidence="1 3" id="KW-0808">Transferase</keyword>
<dbReference type="Proteomes" id="UP000694251">
    <property type="component" value="Chromosome 10"/>
</dbReference>
<sequence>MIKRAKAKLPEEFEKFVNGDGDDPFAPEVGYNTLFLSEWGKLGFNQVDYGWGPPLHVAPIQGLSIVPAGIVGSMPLPKKGVRLMTWCVEETHCQLFDDLMTNKISTSNKTE</sequence>
<dbReference type="PANTHER" id="PTHR31147:SF1">
    <property type="entry name" value="ACYL TRANSFERASE 4"/>
    <property type="match status" value="1"/>
</dbReference>
<name>A0A8T2A4V5_ARASU</name>
<comment type="caution">
    <text evidence="3">The sequence shown here is derived from an EMBL/GenBank/DDBJ whole genome shotgun (WGS) entry which is preliminary data.</text>
</comment>
<dbReference type="AlphaFoldDB" id="A0A8T2A4V5"/>
<evidence type="ECO:0000256" key="1">
    <source>
        <dbReference type="ARBA" id="ARBA00022679"/>
    </source>
</evidence>
<keyword evidence="4" id="KW-1185">Reference proteome</keyword>
<gene>
    <name evidence="3" type="ORF">ISN44_As10g032050</name>
</gene>
<dbReference type="OrthoDB" id="444127at2759"/>
<dbReference type="GO" id="GO:0016746">
    <property type="term" value="F:acyltransferase activity"/>
    <property type="evidence" value="ECO:0007669"/>
    <property type="project" value="UniProtKB-KW"/>
</dbReference>
<reference evidence="3 4" key="1">
    <citation type="submission" date="2020-12" db="EMBL/GenBank/DDBJ databases">
        <title>Concerted genomic and epigenomic changes stabilize Arabidopsis allopolyploids.</title>
        <authorList>
            <person name="Chen Z."/>
        </authorList>
    </citation>
    <scope>NUCLEOTIDE SEQUENCE [LARGE SCALE GENOMIC DNA]</scope>
    <source>
        <strain evidence="3">As9502</strain>
        <tissue evidence="3">Leaf</tissue>
    </source>
</reference>
<protein>
    <submittedName>
        <fullName evidence="3">Transferase</fullName>
    </submittedName>
</protein>
<dbReference type="InterPro" id="IPR050898">
    <property type="entry name" value="Plant_acyltransferase"/>
</dbReference>
<evidence type="ECO:0000313" key="3">
    <source>
        <dbReference type="EMBL" id="KAG7566679.1"/>
    </source>
</evidence>
<organism evidence="3 4">
    <name type="scientific">Arabidopsis suecica</name>
    <name type="common">Swedish thale-cress</name>
    <name type="synonym">Cardaminopsis suecica</name>
    <dbReference type="NCBI Taxonomy" id="45249"/>
    <lineage>
        <taxon>Eukaryota</taxon>
        <taxon>Viridiplantae</taxon>
        <taxon>Streptophyta</taxon>
        <taxon>Embryophyta</taxon>
        <taxon>Tracheophyta</taxon>
        <taxon>Spermatophyta</taxon>
        <taxon>Magnoliopsida</taxon>
        <taxon>eudicotyledons</taxon>
        <taxon>Gunneridae</taxon>
        <taxon>Pentapetalae</taxon>
        <taxon>rosids</taxon>
        <taxon>malvids</taxon>
        <taxon>Brassicales</taxon>
        <taxon>Brassicaceae</taxon>
        <taxon>Camelineae</taxon>
        <taxon>Arabidopsis</taxon>
    </lineage>
</organism>